<evidence type="ECO:0000259" key="5">
    <source>
        <dbReference type="Pfam" id="PF25917"/>
    </source>
</evidence>
<comment type="similarity">
    <text evidence="2">Belongs to the membrane fusion protein (MFP) (TC 8.A.1) family.</text>
</comment>
<evidence type="ECO:0000256" key="2">
    <source>
        <dbReference type="ARBA" id="ARBA00009477"/>
    </source>
</evidence>
<feature type="domain" description="Multidrug resistance protein MdtA-like C-terminal permuted SH3" evidence="6">
    <location>
        <begin position="277"/>
        <end position="342"/>
    </location>
</feature>
<evidence type="ECO:0000259" key="6">
    <source>
        <dbReference type="Pfam" id="PF25967"/>
    </source>
</evidence>
<dbReference type="PANTHER" id="PTHR30469">
    <property type="entry name" value="MULTIDRUG RESISTANCE PROTEIN MDTA"/>
    <property type="match status" value="1"/>
</dbReference>
<evidence type="ECO:0000259" key="4">
    <source>
        <dbReference type="Pfam" id="PF25876"/>
    </source>
</evidence>
<dbReference type="Gene3D" id="1.10.287.470">
    <property type="entry name" value="Helix hairpin bin"/>
    <property type="match status" value="1"/>
</dbReference>
<name>A0ABV9JR95_9GAMM</name>
<dbReference type="InterPro" id="IPR058624">
    <property type="entry name" value="MdtA-like_HH"/>
</dbReference>
<evidence type="ECO:0000313" key="7">
    <source>
        <dbReference type="EMBL" id="MFC4656801.1"/>
    </source>
</evidence>
<gene>
    <name evidence="7" type="ORF">ACFO3I_17405</name>
</gene>
<dbReference type="Pfam" id="PF25876">
    <property type="entry name" value="HH_MFP_RND"/>
    <property type="match status" value="1"/>
</dbReference>
<dbReference type="SUPFAM" id="SSF111369">
    <property type="entry name" value="HlyD-like secretion proteins"/>
    <property type="match status" value="1"/>
</dbReference>
<protein>
    <submittedName>
        <fullName evidence="7">Efflux RND transporter periplasmic adaptor subunit</fullName>
    </submittedName>
</protein>
<feature type="domain" description="Multidrug resistance protein MdtA-like barrel-sandwich hybrid" evidence="5">
    <location>
        <begin position="58"/>
        <end position="178"/>
    </location>
</feature>
<dbReference type="EMBL" id="JBHSGB010000017">
    <property type="protein sequence ID" value="MFC4656801.1"/>
    <property type="molecule type" value="Genomic_DNA"/>
</dbReference>
<reference evidence="8" key="1">
    <citation type="journal article" date="2019" name="Int. J. Syst. Evol. Microbiol.">
        <title>The Global Catalogue of Microorganisms (GCM) 10K type strain sequencing project: providing services to taxonomists for standard genome sequencing and annotation.</title>
        <authorList>
            <consortium name="The Broad Institute Genomics Platform"/>
            <consortium name="The Broad Institute Genome Sequencing Center for Infectious Disease"/>
            <person name="Wu L."/>
            <person name="Ma J."/>
        </authorList>
    </citation>
    <scope>NUCLEOTIDE SEQUENCE [LARGE SCALE GENOMIC DNA]</scope>
    <source>
        <strain evidence="8">DT28</strain>
    </source>
</reference>
<dbReference type="InterPro" id="IPR058625">
    <property type="entry name" value="MdtA-like_BSH"/>
</dbReference>
<dbReference type="Gene3D" id="2.40.420.20">
    <property type="match status" value="1"/>
</dbReference>
<dbReference type="PROSITE" id="PS51257">
    <property type="entry name" value="PROKAR_LIPOPROTEIN"/>
    <property type="match status" value="1"/>
</dbReference>
<keyword evidence="8" id="KW-1185">Reference proteome</keyword>
<dbReference type="Gene3D" id="2.40.30.170">
    <property type="match status" value="1"/>
</dbReference>
<dbReference type="Proteomes" id="UP001595962">
    <property type="component" value="Unassembled WGS sequence"/>
</dbReference>
<evidence type="ECO:0000256" key="1">
    <source>
        <dbReference type="ARBA" id="ARBA00004196"/>
    </source>
</evidence>
<organism evidence="7 8">
    <name type="scientific">Rheinheimera marina</name>
    <dbReference type="NCBI Taxonomy" id="1774958"/>
    <lineage>
        <taxon>Bacteria</taxon>
        <taxon>Pseudomonadati</taxon>
        <taxon>Pseudomonadota</taxon>
        <taxon>Gammaproteobacteria</taxon>
        <taxon>Chromatiales</taxon>
        <taxon>Chromatiaceae</taxon>
        <taxon>Rheinheimera</taxon>
    </lineage>
</organism>
<dbReference type="Pfam" id="PF25917">
    <property type="entry name" value="BSH_RND"/>
    <property type="match status" value="1"/>
</dbReference>
<feature type="domain" description="Multidrug resistance protein MdtA-like alpha-helical hairpin" evidence="4">
    <location>
        <begin position="97"/>
        <end position="153"/>
    </location>
</feature>
<accession>A0ABV9JR95</accession>
<dbReference type="PANTHER" id="PTHR30469:SF20">
    <property type="entry name" value="EFFLUX RND TRANSPORTER PERIPLASMIC ADAPTOR SUBUNIT"/>
    <property type="match status" value="1"/>
</dbReference>
<dbReference type="NCBIfam" id="TIGR01730">
    <property type="entry name" value="RND_mfp"/>
    <property type="match status" value="1"/>
</dbReference>
<comment type="caution">
    <text evidence="7">The sequence shown here is derived from an EMBL/GenBank/DDBJ whole genome shotgun (WGS) entry which is preliminary data.</text>
</comment>
<keyword evidence="3" id="KW-0813">Transport</keyword>
<evidence type="ECO:0000313" key="8">
    <source>
        <dbReference type="Proteomes" id="UP001595962"/>
    </source>
</evidence>
<sequence length="360" mass="39629">MRLSCWLLGLALTTLVGCSKPETTEAEPAARPVKLFQVDDGSARLKRQFPAVVEPTENARLTFRVSGKLTQFAIRPGQEVKQGQLLGQLDQTDFKLKVEQASARFQLAKAQFDRANSLIGQRLVSQSVFDEAKAQLQVAEADLKTAQTNLSYTSLVAPFSGTVSRTLVENHENVAAQQAILELQLKGMVDVVIQVPEDVIALVKKDQTYQPDVVFDSYPSLSYKASIKEWDTRADSATNSFKVVFSMPQPTEFNVLSGMTANLIADLSSLMHLQEHAVLVPASAVFSANDQAADAKEQFVWVYQPEQSQVTRRAVTTGRLTQQGLEIRSGLSAGEQVVTAGVHQLQEGQNVRPWQRERGL</sequence>
<proteinExistence type="inferred from homology"/>
<dbReference type="InterPro" id="IPR006143">
    <property type="entry name" value="RND_pump_MFP"/>
</dbReference>
<dbReference type="Gene3D" id="2.40.50.100">
    <property type="match status" value="1"/>
</dbReference>
<comment type="subcellular location">
    <subcellularLocation>
        <location evidence="1">Cell envelope</location>
    </subcellularLocation>
</comment>
<dbReference type="InterPro" id="IPR058627">
    <property type="entry name" value="MdtA-like_C"/>
</dbReference>
<evidence type="ECO:0000256" key="3">
    <source>
        <dbReference type="ARBA" id="ARBA00022448"/>
    </source>
</evidence>
<dbReference type="Pfam" id="PF25967">
    <property type="entry name" value="RND-MFP_C"/>
    <property type="match status" value="1"/>
</dbReference>
<dbReference type="RefSeq" id="WP_377336213.1">
    <property type="nucleotide sequence ID" value="NZ_JBHSGB010000017.1"/>
</dbReference>